<dbReference type="CDD" id="cd01948">
    <property type="entry name" value="EAL"/>
    <property type="match status" value="1"/>
</dbReference>
<dbReference type="InterPro" id="IPR007892">
    <property type="entry name" value="CHASE4"/>
</dbReference>
<dbReference type="Pfam" id="PF05228">
    <property type="entry name" value="CHASE4"/>
    <property type="match status" value="1"/>
</dbReference>
<keyword evidence="2" id="KW-0472">Membrane</keyword>
<evidence type="ECO:0000313" key="8">
    <source>
        <dbReference type="Proteomes" id="UP000182258"/>
    </source>
</evidence>
<dbReference type="Proteomes" id="UP000182258">
    <property type="component" value="Unassembled WGS sequence"/>
</dbReference>
<feature type="transmembrane region" description="Helical" evidence="2">
    <location>
        <begin position="12"/>
        <end position="31"/>
    </location>
</feature>
<dbReference type="CDD" id="cd01949">
    <property type="entry name" value="GGDEF"/>
    <property type="match status" value="1"/>
</dbReference>
<dbReference type="InterPro" id="IPR029787">
    <property type="entry name" value="Nucleotide_cyclase"/>
</dbReference>
<gene>
    <name evidence="6" type="ORF">SAMN04488059_103122</name>
    <name evidence="5" type="ORF">WH91_09605</name>
</gene>
<dbReference type="PANTHER" id="PTHR44757">
    <property type="entry name" value="DIGUANYLATE CYCLASE DGCP"/>
    <property type="match status" value="1"/>
</dbReference>
<protein>
    <submittedName>
        <fullName evidence="6">Diguanylate cyclase (GGDEF) domain-containing protein</fullName>
    </submittedName>
</protein>
<dbReference type="InterPro" id="IPR001633">
    <property type="entry name" value="EAL_dom"/>
</dbReference>
<evidence type="ECO:0000259" key="3">
    <source>
        <dbReference type="PROSITE" id="PS50883"/>
    </source>
</evidence>
<reference evidence="6 8" key="2">
    <citation type="submission" date="2016-10" db="EMBL/GenBank/DDBJ databases">
        <authorList>
            <person name="de Groot N.N."/>
        </authorList>
    </citation>
    <scope>NUCLEOTIDE SEQUENCE [LARGE SCALE GENOMIC DNA]</scope>
    <source>
        <strain evidence="6 8">CGMCC 1.10210</strain>
    </source>
</reference>
<sequence length="731" mass="79959">MTSLSRQISHLIFAFATVLVTVLGSFGWWAASSIDDRSMARQARAVQHGLTDIMERMPIEQDSSAIWDDSVVNLRAGNPAWIAENLAEWISEYFGHDRVYLLDARDLPVRVVSEGKLVGNELYYDDASALRPLVEDLRARMAKVSDGLPDSTAEVTGLGVEDLVALADGVPAIVSVRPIVPSTDAVSQAPGTEFLHISVRLINKSVAQEISQRYEIPGLLFQEDAADDGERISSPILNGRGRSVGFFTWIPEEPAYDLVRQTMPAITIGLVLVALVMFLLLRRLKRTSAQLEDTKAQASFLAFHDPMTRLANRALFEDRLGQALANMRTGASQVALHYIDLDNFKRVNDTLGHAAGDELLRQAAARLTALITDVDTAARLGGDEFAVIQFHAEDGAAALSLSRTIVDAFSQPFGLSGHEGKIGASVGVSVVTDPSTPIEDIMHQADLALYEAKNAGKGRYQAYDGKLNAAVRERRELEMELRQALSGTPGLTLVYQPIFSASDGTIAGAEALVRWEHPKRGPLSPVTFIGLAEERGLIDELGLWVLRQACTYAASSSVPWVAVNASPIQFRDEKFADRVFAILEATGLQARRLEIEITEGLLLQNSQLTRSTLMRLRARGIRVALDDFGTGYSSISYLRSHGIDKLKIDQSYTAQLGQDHEIDSIVRSIIDLGRAMHMAVTAEGVETEAQRVILNDIGCDQLQGYLLSRPVRPATLDTILLRSQPPVRETA</sequence>
<keyword evidence="2" id="KW-1133">Transmembrane helix</keyword>
<dbReference type="STRING" id="728005.SAMN04488059_103122"/>
<dbReference type="InterPro" id="IPR035919">
    <property type="entry name" value="EAL_sf"/>
</dbReference>
<evidence type="ECO:0000256" key="2">
    <source>
        <dbReference type="SAM" id="Phobius"/>
    </source>
</evidence>
<dbReference type="SMART" id="SM00052">
    <property type="entry name" value="EAL"/>
    <property type="match status" value="1"/>
</dbReference>
<dbReference type="InterPro" id="IPR043128">
    <property type="entry name" value="Rev_trsase/Diguanyl_cyclase"/>
</dbReference>
<evidence type="ECO:0000256" key="1">
    <source>
        <dbReference type="SAM" id="Coils"/>
    </source>
</evidence>
<reference evidence="5 7" key="1">
    <citation type="submission" date="2015-03" db="EMBL/GenBank/DDBJ databases">
        <authorList>
            <person name="Lepp D."/>
            <person name="Hassan Y.I."/>
            <person name="Li X.-Z."/>
            <person name="Zhou T."/>
        </authorList>
    </citation>
    <scope>NUCLEOTIDE SEQUENCE [LARGE SCALE GENOMIC DNA]</scope>
    <source>
        <strain evidence="5 7">Cr7-05</strain>
    </source>
</reference>
<dbReference type="Pfam" id="PF00563">
    <property type="entry name" value="EAL"/>
    <property type="match status" value="1"/>
</dbReference>
<dbReference type="SUPFAM" id="SSF141868">
    <property type="entry name" value="EAL domain-like"/>
    <property type="match status" value="1"/>
</dbReference>
<proteinExistence type="predicted"/>
<dbReference type="SMART" id="SM00267">
    <property type="entry name" value="GGDEF"/>
    <property type="match status" value="1"/>
</dbReference>
<dbReference type="InterPro" id="IPR000160">
    <property type="entry name" value="GGDEF_dom"/>
</dbReference>
<dbReference type="RefSeq" id="WP_046170765.1">
    <property type="nucleotide sequence ID" value="NZ_FOMB01000003.1"/>
</dbReference>
<dbReference type="PANTHER" id="PTHR44757:SF4">
    <property type="entry name" value="DIGUANYLATE CYCLASE DGCE-RELATED"/>
    <property type="match status" value="1"/>
</dbReference>
<dbReference type="PATRIC" id="fig|728005.3.peg.4646"/>
<dbReference type="InterPro" id="IPR052155">
    <property type="entry name" value="Biofilm_reg_signaling"/>
</dbReference>
<dbReference type="Gene3D" id="3.30.70.270">
    <property type="match status" value="1"/>
</dbReference>
<dbReference type="EMBL" id="FOMB01000003">
    <property type="protein sequence ID" value="SFC24107.1"/>
    <property type="molecule type" value="Genomic_DNA"/>
</dbReference>
<name>A0A0F5PXE2_9HYPH</name>
<evidence type="ECO:0000313" key="7">
    <source>
        <dbReference type="Proteomes" id="UP000033519"/>
    </source>
</evidence>
<dbReference type="AlphaFoldDB" id="A0A0F5PXE2"/>
<dbReference type="SUPFAM" id="SSF55073">
    <property type="entry name" value="Nucleotide cyclase"/>
    <property type="match status" value="1"/>
</dbReference>
<feature type="domain" description="GGDEF" evidence="4">
    <location>
        <begin position="332"/>
        <end position="465"/>
    </location>
</feature>
<feature type="transmembrane region" description="Helical" evidence="2">
    <location>
        <begin position="263"/>
        <end position="281"/>
    </location>
</feature>
<keyword evidence="1" id="KW-0175">Coiled coil</keyword>
<keyword evidence="2" id="KW-0812">Transmembrane</keyword>
<dbReference type="NCBIfam" id="TIGR00254">
    <property type="entry name" value="GGDEF"/>
    <property type="match status" value="1"/>
</dbReference>
<evidence type="ECO:0000313" key="5">
    <source>
        <dbReference type="EMBL" id="KKC33280.1"/>
    </source>
</evidence>
<keyword evidence="7" id="KW-1185">Reference proteome</keyword>
<dbReference type="PROSITE" id="PS50883">
    <property type="entry name" value="EAL"/>
    <property type="match status" value="1"/>
</dbReference>
<feature type="coiled-coil region" evidence="1">
    <location>
        <begin position="460"/>
        <end position="487"/>
    </location>
</feature>
<dbReference type="EMBL" id="LAPV01000093">
    <property type="protein sequence ID" value="KKC33280.1"/>
    <property type="molecule type" value="Genomic_DNA"/>
</dbReference>
<dbReference type="PROSITE" id="PS50887">
    <property type="entry name" value="GGDEF"/>
    <property type="match status" value="1"/>
</dbReference>
<organism evidence="6 8">
    <name type="scientific">Devosia psychrophila</name>
    <dbReference type="NCBI Taxonomy" id="728005"/>
    <lineage>
        <taxon>Bacteria</taxon>
        <taxon>Pseudomonadati</taxon>
        <taxon>Pseudomonadota</taxon>
        <taxon>Alphaproteobacteria</taxon>
        <taxon>Hyphomicrobiales</taxon>
        <taxon>Devosiaceae</taxon>
        <taxon>Devosia</taxon>
    </lineage>
</organism>
<evidence type="ECO:0000313" key="6">
    <source>
        <dbReference type="EMBL" id="SFC24107.1"/>
    </source>
</evidence>
<dbReference type="Proteomes" id="UP000033519">
    <property type="component" value="Unassembled WGS sequence"/>
</dbReference>
<accession>A0A0F5PXE2</accession>
<dbReference type="Gene3D" id="3.20.20.450">
    <property type="entry name" value="EAL domain"/>
    <property type="match status" value="1"/>
</dbReference>
<evidence type="ECO:0000259" key="4">
    <source>
        <dbReference type="PROSITE" id="PS50887"/>
    </source>
</evidence>
<dbReference type="Pfam" id="PF00990">
    <property type="entry name" value="GGDEF"/>
    <property type="match status" value="1"/>
</dbReference>
<feature type="domain" description="EAL" evidence="3">
    <location>
        <begin position="474"/>
        <end position="724"/>
    </location>
</feature>
<dbReference type="OrthoDB" id="9814202at2"/>